<dbReference type="SMART" id="SM01179">
    <property type="entry name" value="DUF862"/>
    <property type="match status" value="1"/>
</dbReference>
<reference evidence="5 6" key="1">
    <citation type="journal article" date="2013" name="BMC Genomics">
        <title>Comparative genomics of parasitic silkworm microsporidia reveal an association between genome expansion and host adaptation.</title>
        <authorList>
            <person name="Pan G."/>
            <person name="Xu J."/>
            <person name="Li T."/>
            <person name="Xia Q."/>
            <person name="Liu S.L."/>
            <person name="Zhang G."/>
            <person name="Li S."/>
            <person name="Li C."/>
            <person name="Liu H."/>
            <person name="Yang L."/>
            <person name="Liu T."/>
            <person name="Zhang X."/>
            <person name="Wu Z."/>
            <person name="Fan W."/>
            <person name="Dang X."/>
            <person name="Xiang H."/>
            <person name="Tao M."/>
            <person name="Li Y."/>
            <person name="Hu J."/>
            <person name="Li Z."/>
            <person name="Lin L."/>
            <person name="Luo J."/>
            <person name="Geng L."/>
            <person name="Wang L."/>
            <person name="Long M."/>
            <person name="Wan Y."/>
            <person name="He N."/>
            <person name="Zhang Z."/>
            <person name="Lu C."/>
            <person name="Keeling P.J."/>
            <person name="Wang J."/>
            <person name="Xiang Z."/>
            <person name="Zhou Z."/>
        </authorList>
    </citation>
    <scope>NUCLEOTIDE SEQUENCE [LARGE SCALE GENOMIC DNA]</scope>
    <source>
        <strain evidence="6">CQ1 / CVCC 102059</strain>
    </source>
</reference>
<gene>
    <name evidence="5" type="ORF">NBO_34g0032</name>
</gene>
<dbReference type="STRING" id="578461.R0KVD6"/>
<dbReference type="Gene3D" id="3.90.1720.30">
    <property type="entry name" value="PPPDE domains"/>
    <property type="match status" value="1"/>
</dbReference>
<dbReference type="InterPro" id="IPR008580">
    <property type="entry name" value="PPPDE_dom"/>
</dbReference>
<evidence type="ECO:0000256" key="3">
    <source>
        <dbReference type="ARBA" id="ARBA00022801"/>
    </source>
</evidence>
<dbReference type="GO" id="GO:0008233">
    <property type="term" value="F:peptidase activity"/>
    <property type="evidence" value="ECO:0007669"/>
    <property type="project" value="UniProtKB-KW"/>
</dbReference>
<keyword evidence="2" id="KW-0645">Protease</keyword>
<dbReference type="Proteomes" id="UP000016927">
    <property type="component" value="Unassembled WGS sequence"/>
</dbReference>
<dbReference type="Pfam" id="PF05903">
    <property type="entry name" value="Peptidase_C97"/>
    <property type="match status" value="1"/>
</dbReference>
<comment type="similarity">
    <text evidence="1">Belongs to the DeSI family.</text>
</comment>
<proteinExistence type="inferred from homology"/>
<keyword evidence="6" id="KW-1185">Reference proteome</keyword>
<dbReference type="EMBL" id="KB908942">
    <property type="protein sequence ID" value="EOB14182.1"/>
    <property type="molecule type" value="Genomic_DNA"/>
</dbReference>
<feature type="domain" description="PPPDE" evidence="4">
    <location>
        <begin position="4"/>
        <end position="144"/>
    </location>
</feature>
<dbReference type="PROSITE" id="PS51858">
    <property type="entry name" value="PPPDE"/>
    <property type="match status" value="1"/>
</dbReference>
<dbReference type="VEuPathDB" id="MicrosporidiaDB:NBO_34g0032"/>
<dbReference type="OrthoDB" id="21221at2759"/>
<dbReference type="HOGENOM" id="CLU_101028_1_0_1"/>
<evidence type="ECO:0000313" key="6">
    <source>
        <dbReference type="Proteomes" id="UP000016927"/>
    </source>
</evidence>
<organism evidence="5 6">
    <name type="scientific">Nosema bombycis (strain CQ1 / CVCC 102059)</name>
    <name type="common">Microsporidian parasite</name>
    <name type="synonym">Pebrine of silkworm</name>
    <dbReference type="NCBI Taxonomy" id="578461"/>
    <lineage>
        <taxon>Eukaryota</taxon>
        <taxon>Fungi</taxon>
        <taxon>Fungi incertae sedis</taxon>
        <taxon>Microsporidia</taxon>
        <taxon>Nosematidae</taxon>
        <taxon>Nosema</taxon>
    </lineage>
</organism>
<evidence type="ECO:0000313" key="5">
    <source>
        <dbReference type="EMBL" id="EOB14182.1"/>
    </source>
</evidence>
<keyword evidence="3" id="KW-0378">Hydrolase</keyword>
<accession>R0KVD6</accession>
<evidence type="ECO:0000256" key="2">
    <source>
        <dbReference type="ARBA" id="ARBA00022670"/>
    </source>
</evidence>
<protein>
    <recommendedName>
        <fullName evidence="4">PPPDE domain-containing protein</fullName>
    </recommendedName>
</protein>
<dbReference type="PANTHER" id="PTHR12378:SF7">
    <property type="entry name" value="DESUMOYLATING ISOPEPTIDASE 1"/>
    <property type="match status" value="1"/>
</dbReference>
<dbReference type="OMA" id="HLMLGKQ"/>
<evidence type="ECO:0000256" key="1">
    <source>
        <dbReference type="ARBA" id="ARBA00008140"/>
    </source>
</evidence>
<dbReference type="InterPro" id="IPR042266">
    <property type="entry name" value="PPPDE_sf"/>
</dbReference>
<dbReference type="GO" id="GO:0006508">
    <property type="term" value="P:proteolysis"/>
    <property type="evidence" value="ECO:0007669"/>
    <property type="project" value="UniProtKB-KW"/>
</dbReference>
<dbReference type="GO" id="GO:0070646">
    <property type="term" value="P:protein modification by small protein removal"/>
    <property type="evidence" value="ECO:0007669"/>
    <property type="project" value="TreeGrafter"/>
</dbReference>
<dbReference type="PANTHER" id="PTHR12378">
    <property type="entry name" value="DESUMOYLATING ISOPEPTIDASE"/>
    <property type="match status" value="1"/>
</dbReference>
<evidence type="ECO:0000259" key="4">
    <source>
        <dbReference type="PROSITE" id="PS51858"/>
    </source>
</evidence>
<name>R0KVD6_NOSB1</name>
<dbReference type="AlphaFoldDB" id="R0KVD6"/>
<sequence>METNKVILRVYDIGNEAITKTISLMIGKEIKGIFHTSVEIFGSEYYFQNKITMSLPNKTTFGNPVRIHTLGETSVTREMLEEYLEILEHKYNSSSYHLIHNNCNNFTDTVCLFLVEKNIPEYILEVQELAAENEMICGMVALMNRERDSKF</sequence>